<dbReference type="CDD" id="cd03808">
    <property type="entry name" value="GT4_CapM-like"/>
    <property type="match status" value="1"/>
</dbReference>
<evidence type="ECO:0000256" key="2">
    <source>
        <dbReference type="ARBA" id="ARBA00022679"/>
    </source>
</evidence>
<dbReference type="CAZy" id="GT4">
    <property type="family name" value="Glycosyltransferase Family 4"/>
</dbReference>
<gene>
    <name evidence="5" type="ordered locus">STHERM_c15680</name>
</gene>
<sequence>MHIVYVLTRSDTRGGVQVHVRDLCRALMALGHRCTVLMGGRGIFLDELAECGIPYVVIPSLKRSISPFKDLEAVLKIRKVLKDLRPDLVSTHTSKAGVLGRLAARSLGIPVVFTAHGWAFTEGVPAASRWIYRLLERIVAPCARKIITVSEFDREIALKGKVGRSSQLIAIHNGMPDVSVEHHAKPELQPPRMVMLARFEPQKDHKTLFLALSKLRHMEWHMECVGDGPLLEETKKLAYRLGLEERISFPGFRGDIEAVLAQSQIYVLISHWEGLPRSILEAMRAGLPVVASRVGGVEEAVEDGVTGYVVDRRDVDALAQRLERLIADPRLRASMGRAGRARYETHFTFERMLKETLELYQQVLEEERRN</sequence>
<protein>
    <submittedName>
        <fullName evidence="5">Glycosyl transferase group 1</fullName>
    </submittedName>
</protein>
<proteinExistence type="predicted"/>
<keyword evidence="2 5" id="KW-0808">Transferase</keyword>
<dbReference type="GO" id="GO:0016757">
    <property type="term" value="F:glycosyltransferase activity"/>
    <property type="evidence" value="ECO:0007669"/>
    <property type="project" value="UniProtKB-KW"/>
</dbReference>
<evidence type="ECO:0000259" key="4">
    <source>
        <dbReference type="Pfam" id="PF13579"/>
    </source>
</evidence>
<dbReference type="Pfam" id="PF00534">
    <property type="entry name" value="Glycos_transf_1"/>
    <property type="match status" value="1"/>
</dbReference>
<dbReference type="HOGENOM" id="CLU_009583_0_3_12"/>
<dbReference type="KEGG" id="sta:STHERM_c15680"/>
<reference evidence="5 6" key="1">
    <citation type="journal article" date="2010" name="J. Bacteriol.">
        <title>Genome sequence of the polysaccharide-degrading, thermophilic anaerobe Spirochaeta thermophila DSM 6192.</title>
        <authorList>
            <person name="Angelov A."/>
            <person name="Liebl S."/>
            <person name="Ballschmiter M."/>
            <person name="Bomeke M."/>
            <person name="Lehmann R."/>
            <person name="Liesegang H."/>
            <person name="Daniel R."/>
            <person name="Liebl W."/>
        </authorList>
    </citation>
    <scope>NUCLEOTIDE SEQUENCE [LARGE SCALE GENOMIC DNA]</scope>
    <source>
        <strain evidence="6">ATCC 49972 / DSM 6192 / RI 19.B1</strain>
    </source>
</reference>
<keyword evidence="1" id="KW-0328">Glycosyltransferase</keyword>
<name>E0RN39_WINT6</name>
<feature type="domain" description="Glycosyltransferase subfamily 4-like N-terminal" evidence="4">
    <location>
        <begin position="14"/>
        <end position="174"/>
    </location>
</feature>
<organism evidence="5 6">
    <name type="scientific">Winmispira thermophila (strain ATCC 49972 / DSM 6192 / RI 19.B1)</name>
    <name type="common">Spirochaeta thermophila</name>
    <dbReference type="NCBI Taxonomy" id="665571"/>
    <lineage>
        <taxon>Bacteria</taxon>
        <taxon>Pseudomonadati</taxon>
        <taxon>Spirochaetota</taxon>
        <taxon>Spirochaetia</taxon>
        <taxon>Winmispirales</taxon>
        <taxon>Winmispiraceae</taxon>
        <taxon>Winmispira</taxon>
    </lineage>
</organism>
<dbReference type="RefSeq" id="WP_013314347.1">
    <property type="nucleotide sequence ID" value="NC_014484.1"/>
</dbReference>
<dbReference type="InterPro" id="IPR001296">
    <property type="entry name" value="Glyco_trans_1"/>
</dbReference>
<evidence type="ECO:0000313" key="6">
    <source>
        <dbReference type="Proteomes" id="UP000001296"/>
    </source>
</evidence>
<dbReference type="InterPro" id="IPR028098">
    <property type="entry name" value="Glyco_trans_4-like_N"/>
</dbReference>
<evidence type="ECO:0000259" key="3">
    <source>
        <dbReference type="Pfam" id="PF00534"/>
    </source>
</evidence>
<dbReference type="Gene3D" id="3.40.50.2000">
    <property type="entry name" value="Glycogen Phosphorylase B"/>
    <property type="match status" value="2"/>
</dbReference>
<dbReference type="PANTHER" id="PTHR12526">
    <property type="entry name" value="GLYCOSYLTRANSFERASE"/>
    <property type="match status" value="1"/>
</dbReference>
<dbReference type="PaxDb" id="665571-STHERM_c15680"/>
<dbReference type="Proteomes" id="UP000001296">
    <property type="component" value="Chromosome"/>
</dbReference>
<dbReference type="PANTHER" id="PTHR12526:SF510">
    <property type="entry name" value="D-INOSITOL 3-PHOSPHATE GLYCOSYLTRANSFERASE"/>
    <property type="match status" value="1"/>
</dbReference>
<evidence type="ECO:0000256" key="1">
    <source>
        <dbReference type="ARBA" id="ARBA00022676"/>
    </source>
</evidence>
<evidence type="ECO:0000313" key="5">
    <source>
        <dbReference type="EMBL" id="ADN02508.1"/>
    </source>
</evidence>
<dbReference type="Pfam" id="PF13579">
    <property type="entry name" value="Glyco_trans_4_4"/>
    <property type="match status" value="1"/>
</dbReference>
<dbReference type="AlphaFoldDB" id="E0RN39"/>
<feature type="domain" description="Glycosyl transferase family 1" evidence="3">
    <location>
        <begin position="189"/>
        <end position="341"/>
    </location>
</feature>
<dbReference type="SUPFAM" id="SSF53756">
    <property type="entry name" value="UDP-Glycosyltransferase/glycogen phosphorylase"/>
    <property type="match status" value="1"/>
</dbReference>
<dbReference type="EMBL" id="CP001698">
    <property type="protein sequence ID" value="ADN02508.1"/>
    <property type="molecule type" value="Genomic_DNA"/>
</dbReference>
<dbReference type="eggNOG" id="COG0438">
    <property type="taxonomic scope" value="Bacteria"/>
</dbReference>
<accession>E0RN39</accession>